<reference evidence="1" key="1">
    <citation type="submission" date="2021-06" db="EMBL/GenBank/DDBJ databases">
        <authorList>
            <person name="Kallberg Y."/>
            <person name="Tangrot J."/>
            <person name="Rosling A."/>
        </authorList>
    </citation>
    <scope>NUCLEOTIDE SEQUENCE</scope>
    <source>
        <strain evidence="1">MA461A</strain>
    </source>
</reference>
<sequence length="150" mass="18253">MKYYFAKHATIHTQFEELEIDELKAEEYYKKEEINKLTECNFCCKPIRKRQEIINRPTYRTHQQIYHRTRYEIIISSYDKLDDQFNDSDKSITNQDIIMEPEKINNTEEQDQVIADIATQNLDYDYKPKELDAKTEKRKQLNTKYTMNHN</sequence>
<keyword evidence="2" id="KW-1185">Reference proteome</keyword>
<evidence type="ECO:0000313" key="2">
    <source>
        <dbReference type="Proteomes" id="UP000789920"/>
    </source>
</evidence>
<dbReference type="EMBL" id="CAJVQC010045334">
    <property type="protein sequence ID" value="CAG8781134.1"/>
    <property type="molecule type" value="Genomic_DNA"/>
</dbReference>
<organism evidence="1 2">
    <name type="scientific">Racocetra persica</name>
    <dbReference type="NCBI Taxonomy" id="160502"/>
    <lineage>
        <taxon>Eukaryota</taxon>
        <taxon>Fungi</taxon>
        <taxon>Fungi incertae sedis</taxon>
        <taxon>Mucoromycota</taxon>
        <taxon>Glomeromycotina</taxon>
        <taxon>Glomeromycetes</taxon>
        <taxon>Diversisporales</taxon>
        <taxon>Gigasporaceae</taxon>
        <taxon>Racocetra</taxon>
    </lineage>
</organism>
<accession>A0ACA9R7X2</accession>
<dbReference type="Proteomes" id="UP000789920">
    <property type="component" value="Unassembled WGS sequence"/>
</dbReference>
<proteinExistence type="predicted"/>
<evidence type="ECO:0000313" key="1">
    <source>
        <dbReference type="EMBL" id="CAG8781134.1"/>
    </source>
</evidence>
<protein>
    <submittedName>
        <fullName evidence="1">25895_t:CDS:1</fullName>
    </submittedName>
</protein>
<comment type="caution">
    <text evidence="1">The sequence shown here is derived from an EMBL/GenBank/DDBJ whole genome shotgun (WGS) entry which is preliminary data.</text>
</comment>
<name>A0ACA9R7X2_9GLOM</name>
<gene>
    <name evidence="1" type="ORF">RPERSI_LOCUS17604</name>
</gene>